<evidence type="ECO:0000256" key="1">
    <source>
        <dbReference type="ARBA" id="ARBA00022801"/>
    </source>
</evidence>
<dbReference type="PANTHER" id="PTHR44533:SF4">
    <property type="entry name" value="DEAD_H RNA HELICASE, PUTATIVE-RELATED"/>
    <property type="match status" value="1"/>
</dbReference>
<comment type="caution">
    <text evidence="3">The sequence shown here is derived from an EMBL/GenBank/DDBJ whole genome shotgun (WGS) entry which is preliminary data.</text>
</comment>
<accession>A0AAD9VFR8</accession>
<gene>
    <name evidence="3" type="ORF">P5673_002554</name>
</gene>
<dbReference type="InterPro" id="IPR052431">
    <property type="entry name" value="SKI2_subfamily_helicases"/>
</dbReference>
<sequence>MEYIFPSVEEDNLKFNCKRQKRNRYFRFQIIRQDVYTDMNVVPILPLKEASSVGRVLHLNAYALDFFKHGSEKVIAKENGIKAGEVFSLLKDFYLTIKSISCSLEELGPEDDDVVLAFKQLAREFGEKFNNQFNLDM</sequence>
<name>A0AAD9VFR8_ACRCE</name>
<evidence type="ECO:0000256" key="2">
    <source>
        <dbReference type="ARBA" id="ARBA00022806"/>
    </source>
</evidence>
<dbReference type="Proteomes" id="UP001249851">
    <property type="component" value="Unassembled WGS sequence"/>
</dbReference>
<keyword evidence="2 3" id="KW-0347">Helicase</keyword>
<dbReference type="GO" id="GO:0004386">
    <property type="term" value="F:helicase activity"/>
    <property type="evidence" value="ECO:0007669"/>
    <property type="project" value="UniProtKB-KW"/>
</dbReference>
<evidence type="ECO:0000313" key="4">
    <source>
        <dbReference type="Proteomes" id="UP001249851"/>
    </source>
</evidence>
<dbReference type="EMBL" id="JARQWQ010000004">
    <property type="protein sequence ID" value="KAK2572327.1"/>
    <property type="molecule type" value="Genomic_DNA"/>
</dbReference>
<dbReference type="PANTHER" id="PTHR44533">
    <property type="entry name" value="DEAD/H RNA HELICASE, PUTATIVE-RELATED"/>
    <property type="match status" value="1"/>
</dbReference>
<keyword evidence="2 3" id="KW-0547">Nucleotide-binding</keyword>
<keyword evidence="4" id="KW-1185">Reference proteome</keyword>
<protein>
    <submittedName>
        <fullName evidence="3">ATP-dependent RNA helicase DDX60</fullName>
    </submittedName>
</protein>
<proteinExistence type="predicted"/>
<dbReference type="GO" id="GO:0016787">
    <property type="term" value="F:hydrolase activity"/>
    <property type="evidence" value="ECO:0007669"/>
    <property type="project" value="UniProtKB-KW"/>
</dbReference>
<evidence type="ECO:0000313" key="3">
    <source>
        <dbReference type="EMBL" id="KAK2572327.1"/>
    </source>
</evidence>
<keyword evidence="2 3" id="KW-0067">ATP-binding</keyword>
<dbReference type="AlphaFoldDB" id="A0AAD9VFR8"/>
<reference evidence="3" key="1">
    <citation type="journal article" date="2023" name="G3 (Bethesda)">
        <title>Whole genome assembly and annotation of the endangered Caribbean coral Acropora cervicornis.</title>
        <authorList>
            <person name="Selwyn J.D."/>
            <person name="Vollmer S.V."/>
        </authorList>
    </citation>
    <scope>NUCLEOTIDE SEQUENCE</scope>
    <source>
        <strain evidence="3">K2</strain>
    </source>
</reference>
<organism evidence="3 4">
    <name type="scientific">Acropora cervicornis</name>
    <name type="common">Staghorn coral</name>
    <dbReference type="NCBI Taxonomy" id="6130"/>
    <lineage>
        <taxon>Eukaryota</taxon>
        <taxon>Metazoa</taxon>
        <taxon>Cnidaria</taxon>
        <taxon>Anthozoa</taxon>
        <taxon>Hexacorallia</taxon>
        <taxon>Scleractinia</taxon>
        <taxon>Astrocoeniina</taxon>
        <taxon>Acroporidae</taxon>
        <taxon>Acropora</taxon>
    </lineage>
</organism>
<keyword evidence="1" id="KW-0378">Hydrolase</keyword>
<dbReference type="GO" id="GO:0005737">
    <property type="term" value="C:cytoplasm"/>
    <property type="evidence" value="ECO:0007669"/>
    <property type="project" value="TreeGrafter"/>
</dbReference>
<reference evidence="3" key="2">
    <citation type="journal article" date="2023" name="Science">
        <title>Genomic signatures of disease resistance in endangered staghorn corals.</title>
        <authorList>
            <person name="Vollmer S.V."/>
            <person name="Selwyn J.D."/>
            <person name="Despard B.A."/>
            <person name="Roesel C.L."/>
        </authorList>
    </citation>
    <scope>NUCLEOTIDE SEQUENCE</scope>
    <source>
        <strain evidence="3">K2</strain>
    </source>
</reference>